<gene>
    <name evidence="7" type="primary">gltX</name>
    <name evidence="7" type="ORF">A355_0120</name>
</gene>
<keyword evidence="4 5" id="KW-0030">Aminoacyl-tRNA synthetase</keyword>
<dbReference type="AlphaFoldDB" id="J3Z1K5"/>
<dbReference type="GO" id="GO:0006424">
    <property type="term" value="P:glutamyl-tRNA aminoacylation"/>
    <property type="evidence" value="ECO:0007669"/>
    <property type="project" value="TreeGrafter"/>
</dbReference>
<keyword evidence="5" id="KW-0648">Protein biosynthesis</keyword>
<dbReference type="Pfam" id="PF00749">
    <property type="entry name" value="tRNA-synt_1c"/>
    <property type="match status" value="2"/>
</dbReference>
<dbReference type="Proteomes" id="UP000003933">
    <property type="component" value="Chromosome"/>
</dbReference>
<feature type="domain" description="Glutamyl/glutaminyl-tRNA synthetase class Ib catalytic" evidence="6">
    <location>
        <begin position="136"/>
        <end position="213"/>
    </location>
</feature>
<keyword evidence="2 5" id="KW-0547">Nucleotide-binding</keyword>
<dbReference type="PANTHER" id="PTHR43311">
    <property type="entry name" value="GLUTAMATE--TRNA LIGASE"/>
    <property type="match status" value="1"/>
</dbReference>
<feature type="domain" description="Glutamyl/glutaminyl-tRNA synthetase class Ib catalytic" evidence="6">
    <location>
        <begin position="5"/>
        <end position="101"/>
    </location>
</feature>
<protein>
    <submittedName>
        <fullName evidence="7">Putative glutamyl-tRNA synthetase</fullName>
    </submittedName>
</protein>
<dbReference type="InterPro" id="IPR014729">
    <property type="entry name" value="Rossmann-like_a/b/a_fold"/>
</dbReference>
<dbReference type="SUPFAM" id="SSF52374">
    <property type="entry name" value="Nucleotidylyl transferase"/>
    <property type="match status" value="1"/>
</dbReference>
<dbReference type="InterPro" id="IPR049940">
    <property type="entry name" value="GluQ/Sye"/>
</dbReference>
<evidence type="ECO:0000256" key="5">
    <source>
        <dbReference type="RuleBase" id="RU363037"/>
    </source>
</evidence>
<dbReference type="RefSeq" id="WP_014887449.1">
    <property type="nucleotide sequence ID" value="NC_018417.1"/>
</dbReference>
<dbReference type="HOGENOM" id="CLU_865176_0_0_6"/>
<accession>J3Z1K5</accession>
<evidence type="ECO:0000256" key="3">
    <source>
        <dbReference type="ARBA" id="ARBA00022840"/>
    </source>
</evidence>
<dbReference type="EMBL" id="CP003544">
    <property type="protein sequence ID" value="AFP84149.1"/>
    <property type="molecule type" value="Genomic_DNA"/>
</dbReference>
<proteinExistence type="inferred from homology"/>
<evidence type="ECO:0000256" key="1">
    <source>
        <dbReference type="ARBA" id="ARBA00022598"/>
    </source>
</evidence>
<dbReference type="STRING" id="1202539.A355_0120"/>
<keyword evidence="1 5" id="KW-0436">Ligase</keyword>
<dbReference type="OrthoDB" id="9807503at2"/>
<dbReference type="GO" id="GO:0005524">
    <property type="term" value="F:ATP binding"/>
    <property type="evidence" value="ECO:0007669"/>
    <property type="project" value="UniProtKB-KW"/>
</dbReference>
<evidence type="ECO:0000313" key="8">
    <source>
        <dbReference type="Proteomes" id="UP000003933"/>
    </source>
</evidence>
<evidence type="ECO:0000256" key="4">
    <source>
        <dbReference type="ARBA" id="ARBA00023146"/>
    </source>
</evidence>
<name>J3Z1K5_CARRU</name>
<sequence>MYSNRIAITPSGVPHLGNNFIFFINYILKNKILNNLILRFDDTNKKNNKIINQFFILKNLKKNGIFFKKKIKQTDFLLYYIKKNIFNKKNCYKKIFINNKIKKKNLFYSINIIINNCKIFFFDNNYNLLKYNFFFNNFIFIRSNMIPIYHYSSIIDDNYHNIKLIIRGKEWIDQVSLQLLLINKFNFNFNFHHTSNIKKINNKKLSKRNNNKNIVNNILFFKKNKCVFFKNKDYKIITLEKKKKSFLKLNNYIMINLLHFIKNLNIENFSLFLKSKILYLKDLKFEINFSNLNFFNKIYKNIKELNFFDKNSFINNIKNYEFI</sequence>
<keyword evidence="3 5" id="KW-0067">ATP-binding</keyword>
<dbReference type="PATRIC" id="fig|1202539.3.peg.100"/>
<dbReference type="Gene3D" id="3.40.50.620">
    <property type="entry name" value="HUPs"/>
    <property type="match status" value="2"/>
</dbReference>
<dbReference type="GO" id="GO:0005829">
    <property type="term" value="C:cytosol"/>
    <property type="evidence" value="ECO:0007669"/>
    <property type="project" value="TreeGrafter"/>
</dbReference>
<dbReference type="PANTHER" id="PTHR43311:SF2">
    <property type="entry name" value="GLUTAMATE--TRNA LIGASE, MITOCHONDRIAL-RELATED"/>
    <property type="match status" value="1"/>
</dbReference>
<dbReference type="KEGG" id="crt:A355_0120"/>
<comment type="similarity">
    <text evidence="5">Belongs to the class-I aminoacyl-tRNA synthetase family.</text>
</comment>
<dbReference type="GO" id="GO:0004818">
    <property type="term" value="F:glutamate-tRNA ligase activity"/>
    <property type="evidence" value="ECO:0007669"/>
    <property type="project" value="TreeGrafter"/>
</dbReference>
<organism evidence="7 8">
    <name type="scientific">Candidatus Carsonella ruddii HT isolate Thao2000</name>
    <dbReference type="NCBI Taxonomy" id="1202539"/>
    <lineage>
        <taxon>Bacteria</taxon>
        <taxon>Pseudomonadati</taxon>
        <taxon>Pseudomonadota</taxon>
        <taxon>Gammaproteobacteria</taxon>
        <taxon>Oceanospirillales</taxon>
        <taxon>Halomonadaceae</taxon>
        <taxon>Zymobacter group</taxon>
        <taxon>Candidatus Carsonella</taxon>
    </lineage>
</organism>
<evidence type="ECO:0000259" key="6">
    <source>
        <dbReference type="Pfam" id="PF00749"/>
    </source>
</evidence>
<dbReference type="InterPro" id="IPR020058">
    <property type="entry name" value="Glu/Gln-tRNA-synth_Ib_cat-dom"/>
</dbReference>
<reference evidence="7 8" key="1">
    <citation type="journal article" date="2012" name="Mol. Biol. Evol.">
        <title>Genome reduction and co-evolution between the primary and secondary bacterial symbionts of psyllids.</title>
        <authorList>
            <person name="Sloan D.B."/>
            <person name="Moran N.A."/>
        </authorList>
    </citation>
    <scope>NUCLEOTIDE SEQUENCE [LARGE SCALE GENOMIC DNA]</scope>
    <source>
        <strain evidence="7 8">HT</strain>
    </source>
</reference>
<evidence type="ECO:0000256" key="2">
    <source>
        <dbReference type="ARBA" id="ARBA00022741"/>
    </source>
</evidence>
<evidence type="ECO:0000313" key="7">
    <source>
        <dbReference type="EMBL" id="AFP84149.1"/>
    </source>
</evidence>